<dbReference type="EMBL" id="JACHBT010000010">
    <property type="protein sequence ID" value="MBB6505092.1"/>
    <property type="molecule type" value="Genomic_DNA"/>
</dbReference>
<protein>
    <submittedName>
        <fullName evidence="1">tRNA(Adenine34) deaminase</fullName>
        <ecNumber evidence="1">3.5.4.33</ecNumber>
    </submittedName>
</protein>
<dbReference type="EC" id="3.5.4.33" evidence="1"/>
<keyword evidence="1" id="KW-0378">Hydrolase</keyword>
<accession>A0A7X0JEB2</accession>
<dbReference type="InterPro" id="IPR016193">
    <property type="entry name" value="Cytidine_deaminase-like"/>
</dbReference>
<name>A0A7X0JEB2_9SPHN</name>
<comment type="caution">
    <text evidence="1">The sequence shown here is derived from an EMBL/GenBank/DDBJ whole genome shotgun (WGS) entry which is preliminary data.</text>
</comment>
<evidence type="ECO:0000313" key="2">
    <source>
        <dbReference type="Proteomes" id="UP000522313"/>
    </source>
</evidence>
<proteinExistence type="predicted"/>
<organism evidence="1 2">
    <name type="scientific">Sphingomonas endophytica</name>
    <dbReference type="NCBI Taxonomy" id="869719"/>
    <lineage>
        <taxon>Bacteria</taxon>
        <taxon>Pseudomonadati</taxon>
        <taxon>Pseudomonadota</taxon>
        <taxon>Alphaproteobacteria</taxon>
        <taxon>Sphingomonadales</taxon>
        <taxon>Sphingomonadaceae</taxon>
        <taxon>Sphingomonas</taxon>
    </lineage>
</organism>
<gene>
    <name evidence="1" type="ORF">F4693_002079</name>
</gene>
<reference evidence="1 2" key="1">
    <citation type="submission" date="2020-08" db="EMBL/GenBank/DDBJ databases">
        <title>The Agave Microbiome: Exploring the role of microbial communities in plant adaptations to desert environments.</title>
        <authorList>
            <person name="Partida-Martinez L.P."/>
        </authorList>
    </citation>
    <scope>NUCLEOTIDE SEQUENCE [LARGE SCALE GENOMIC DNA]</scope>
    <source>
        <strain evidence="1 2">AS3.13</strain>
    </source>
</reference>
<sequence>MGSNHLDHAETIAFRHVFILQTTLEPCVMCWGTLRHLPISRLVYAIPIPIPMAAVRRPIWCRPRPATARGPVAVVAGVRQLEARALFRRFLKATAEPFRVRGAARGFVADVRGGYT</sequence>
<evidence type="ECO:0000313" key="1">
    <source>
        <dbReference type="EMBL" id="MBB6505092.1"/>
    </source>
</evidence>
<reference evidence="1 2" key="2">
    <citation type="submission" date="2020-08" db="EMBL/GenBank/DDBJ databases">
        <authorList>
            <person name="Partida-Martinez L."/>
            <person name="Huntemann M."/>
            <person name="Clum A."/>
            <person name="Wang J."/>
            <person name="Palaniappan K."/>
            <person name="Ritter S."/>
            <person name="Chen I.-M."/>
            <person name="Stamatis D."/>
            <person name="Reddy T."/>
            <person name="O'Malley R."/>
            <person name="Daum C."/>
            <person name="Shapiro N."/>
            <person name="Ivanova N."/>
            <person name="Kyrpides N."/>
            <person name="Woyke T."/>
        </authorList>
    </citation>
    <scope>NUCLEOTIDE SEQUENCE [LARGE SCALE GENOMIC DNA]</scope>
    <source>
        <strain evidence="1 2">AS3.13</strain>
    </source>
</reference>
<dbReference type="SUPFAM" id="SSF53927">
    <property type="entry name" value="Cytidine deaminase-like"/>
    <property type="match status" value="1"/>
</dbReference>
<dbReference type="Proteomes" id="UP000522313">
    <property type="component" value="Unassembled WGS sequence"/>
</dbReference>
<dbReference type="GO" id="GO:0052717">
    <property type="term" value="F:tRNA-specific adenosine-34 deaminase activity"/>
    <property type="evidence" value="ECO:0007669"/>
    <property type="project" value="UniProtKB-EC"/>
</dbReference>
<dbReference type="Gene3D" id="3.40.140.10">
    <property type="entry name" value="Cytidine Deaminase, domain 2"/>
    <property type="match status" value="1"/>
</dbReference>
<dbReference type="AlphaFoldDB" id="A0A7X0JEB2"/>